<gene>
    <name evidence="3" type="ORF">L0U88_16930</name>
</gene>
<comment type="caution">
    <text evidence="3">The sequence shown here is derived from an EMBL/GenBank/DDBJ whole genome shotgun (WGS) entry which is preliminary data.</text>
</comment>
<feature type="chain" id="PRO_5046545509" evidence="1">
    <location>
        <begin position="22"/>
        <end position="184"/>
    </location>
</feature>
<evidence type="ECO:0000313" key="3">
    <source>
        <dbReference type="EMBL" id="MCF1716330.1"/>
    </source>
</evidence>
<feature type="signal peptide" evidence="1">
    <location>
        <begin position="1"/>
        <end position="21"/>
    </location>
</feature>
<dbReference type="SUPFAM" id="SSF101874">
    <property type="entry name" value="YceI-like"/>
    <property type="match status" value="1"/>
</dbReference>
<organism evidence="3 4">
    <name type="scientific">Flavihumibacter fluminis</name>
    <dbReference type="NCBI Taxonomy" id="2909236"/>
    <lineage>
        <taxon>Bacteria</taxon>
        <taxon>Pseudomonadati</taxon>
        <taxon>Bacteroidota</taxon>
        <taxon>Chitinophagia</taxon>
        <taxon>Chitinophagales</taxon>
        <taxon>Chitinophagaceae</taxon>
        <taxon>Flavihumibacter</taxon>
    </lineage>
</organism>
<dbReference type="Gene3D" id="2.40.128.110">
    <property type="entry name" value="Lipid/polyisoprenoid-binding, YceI-like"/>
    <property type="match status" value="1"/>
</dbReference>
<sequence length="184" mass="20551">MNYLAGCLLFVLTCASPVVHAQRYASRLMNIRFESVTPLETIRAENKNGVLLLDLKSGKVEAAVLIKGFLFRKALMQQHFNDSYMESDKFPRAIFIGQFDPGSVSIEKSGKQAVVVNGRLTIHGVEQPHTCTALLEFKDKDCVAITSFHIKPADFSIRIPALVRDNINKELVVELNSGWMKPTN</sequence>
<dbReference type="EMBL" id="JAKEVY010000004">
    <property type="protein sequence ID" value="MCF1716330.1"/>
    <property type="molecule type" value="Genomic_DNA"/>
</dbReference>
<feature type="domain" description="Lipid/polyisoprenoid-binding YceI-like" evidence="2">
    <location>
        <begin position="49"/>
        <end position="171"/>
    </location>
</feature>
<reference evidence="3 4" key="1">
    <citation type="submission" date="2022-01" db="EMBL/GenBank/DDBJ databases">
        <title>Flavihumibacter sp. nov., isolated from sediment of a river.</title>
        <authorList>
            <person name="Liu H."/>
        </authorList>
    </citation>
    <scope>NUCLEOTIDE SEQUENCE [LARGE SCALE GENOMIC DNA]</scope>
    <source>
        <strain evidence="3 4">RY-1</strain>
    </source>
</reference>
<accession>A0ABS9BL65</accession>
<name>A0ABS9BL65_9BACT</name>
<protein>
    <submittedName>
        <fullName evidence="3">YceI family protein</fullName>
    </submittedName>
</protein>
<evidence type="ECO:0000256" key="1">
    <source>
        <dbReference type="SAM" id="SignalP"/>
    </source>
</evidence>
<evidence type="ECO:0000313" key="4">
    <source>
        <dbReference type="Proteomes" id="UP001200145"/>
    </source>
</evidence>
<keyword evidence="4" id="KW-1185">Reference proteome</keyword>
<dbReference type="InterPro" id="IPR036761">
    <property type="entry name" value="TTHA0802/YceI-like_sf"/>
</dbReference>
<proteinExistence type="predicted"/>
<dbReference type="Pfam" id="PF04264">
    <property type="entry name" value="YceI"/>
    <property type="match status" value="1"/>
</dbReference>
<keyword evidence="1" id="KW-0732">Signal</keyword>
<dbReference type="Proteomes" id="UP001200145">
    <property type="component" value="Unassembled WGS sequence"/>
</dbReference>
<evidence type="ECO:0000259" key="2">
    <source>
        <dbReference type="Pfam" id="PF04264"/>
    </source>
</evidence>
<dbReference type="InterPro" id="IPR007372">
    <property type="entry name" value="Lipid/polyisoprenoid-bd_YceI"/>
</dbReference>